<reference evidence="8 9" key="1">
    <citation type="submission" date="2014-07" db="EMBL/GenBank/DDBJ databases">
        <title>Whole Genome Sequence of the Amycolatopsis methanolica 239.</title>
        <authorList>
            <person name="Tang B."/>
        </authorList>
    </citation>
    <scope>NUCLEOTIDE SEQUENCE [LARGE SCALE GENOMIC DNA]</scope>
    <source>
        <strain evidence="8 9">239</strain>
    </source>
</reference>
<dbReference type="PANTHER" id="PTHR43133">
    <property type="entry name" value="RNA POLYMERASE ECF-TYPE SIGMA FACTO"/>
    <property type="match status" value="1"/>
</dbReference>
<dbReference type="InterPro" id="IPR013325">
    <property type="entry name" value="RNA_pol_sigma_r2"/>
</dbReference>
<feature type="domain" description="RNA polymerase sigma factor 70 region 4 type 2" evidence="7">
    <location>
        <begin position="127"/>
        <end position="179"/>
    </location>
</feature>
<dbReference type="Gene3D" id="1.10.1740.10">
    <property type="match status" value="1"/>
</dbReference>
<keyword evidence="2" id="KW-0805">Transcription regulation</keyword>
<protein>
    <submittedName>
        <fullName evidence="8">ECF subfamily RNA polymerase sigma-24 subunit</fullName>
    </submittedName>
</protein>
<organism evidence="8 9">
    <name type="scientific">Amycolatopsis methanolica 239</name>
    <dbReference type="NCBI Taxonomy" id="1068978"/>
    <lineage>
        <taxon>Bacteria</taxon>
        <taxon>Bacillati</taxon>
        <taxon>Actinomycetota</taxon>
        <taxon>Actinomycetes</taxon>
        <taxon>Pseudonocardiales</taxon>
        <taxon>Pseudonocardiaceae</taxon>
        <taxon>Amycolatopsis</taxon>
        <taxon>Amycolatopsis methanolica group</taxon>
    </lineage>
</organism>
<gene>
    <name evidence="8" type="primary">rpoE</name>
    <name evidence="8" type="ORF">AMETH_1196</name>
</gene>
<dbReference type="SUPFAM" id="SSF88659">
    <property type="entry name" value="Sigma3 and sigma4 domains of RNA polymerase sigma factors"/>
    <property type="match status" value="1"/>
</dbReference>
<dbReference type="eggNOG" id="COG1595">
    <property type="taxonomic scope" value="Bacteria"/>
</dbReference>
<dbReference type="HOGENOM" id="CLU_047691_9_0_11"/>
<name>A0A076MK95_AMYME</name>
<dbReference type="SUPFAM" id="SSF88946">
    <property type="entry name" value="Sigma2 domain of RNA polymerase sigma factors"/>
    <property type="match status" value="1"/>
</dbReference>
<dbReference type="InterPro" id="IPR014284">
    <property type="entry name" value="RNA_pol_sigma-70_dom"/>
</dbReference>
<dbReference type="InterPro" id="IPR013249">
    <property type="entry name" value="RNA_pol_sigma70_r4_t2"/>
</dbReference>
<dbReference type="PATRIC" id="fig|1068978.7.peg.1260"/>
<dbReference type="OrthoDB" id="3747638at2"/>
<dbReference type="Proteomes" id="UP000062973">
    <property type="component" value="Chromosome"/>
</dbReference>
<dbReference type="STRING" id="1068978.AMETH_1196"/>
<comment type="similarity">
    <text evidence="1">Belongs to the sigma-70 factor family. ECF subfamily.</text>
</comment>
<dbReference type="InterPro" id="IPR007627">
    <property type="entry name" value="RNA_pol_sigma70_r2"/>
</dbReference>
<keyword evidence="9" id="KW-1185">Reference proteome</keyword>
<dbReference type="GO" id="GO:0016987">
    <property type="term" value="F:sigma factor activity"/>
    <property type="evidence" value="ECO:0007669"/>
    <property type="project" value="UniProtKB-KW"/>
</dbReference>
<dbReference type="InterPro" id="IPR013324">
    <property type="entry name" value="RNA_pol_sigma_r3/r4-like"/>
</dbReference>
<evidence type="ECO:0000256" key="2">
    <source>
        <dbReference type="ARBA" id="ARBA00023015"/>
    </source>
</evidence>
<dbReference type="AlphaFoldDB" id="A0A076MK95"/>
<evidence type="ECO:0000259" key="7">
    <source>
        <dbReference type="Pfam" id="PF08281"/>
    </source>
</evidence>
<dbReference type="InterPro" id="IPR039425">
    <property type="entry name" value="RNA_pol_sigma-70-like"/>
</dbReference>
<evidence type="ECO:0000256" key="5">
    <source>
        <dbReference type="SAM" id="MobiDB-lite"/>
    </source>
</evidence>
<evidence type="ECO:0000259" key="6">
    <source>
        <dbReference type="Pfam" id="PF04542"/>
    </source>
</evidence>
<dbReference type="NCBIfam" id="TIGR02937">
    <property type="entry name" value="sigma70-ECF"/>
    <property type="match status" value="1"/>
</dbReference>
<evidence type="ECO:0000256" key="1">
    <source>
        <dbReference type="ARBA" id="ARBA00010641"/>
    </source>
</evidence>
<dbReference type="CDD" id="cd06171">
    <property type="entry name" value="Sigma70_r4"/>
    <property type="match status" value="1"/>
</dbReference>
<feature type="region of interest" description="Disordered" evidence="5">
    <location>
        <begin position="184"/>
        <end position="210"/>
    </location>
</feature>
<dbReference type="Pfam" id="PF08281">
    <property type="entry name" value="Sigma70_r4_2"/>
    <property type="match status" value="1"/>
</dbReference>
<dbReference type="GO" id="GO:0006352">
    <property type="term" value="P:DNA-templated transcription initiation"/>
    <property type="evidence" value="ECO:0007669"/>
    <property type="project" value="InterPro"/>
</dbReference>
<dbReference type="RefSeq" id="WP_017987154.1">
    <property type="nucleotide sequence ID" value="NZ_AQUL01000001.1"/>
</dbReference>
<sequence>MPVVEHAAIDTWELVSATQGGDFAAFAGIYRRYARVIADYAYAKTGDHATAEDIASETFLRALRSIGSVRDLGKDLGSWLTTIARNVTFDMAKSGWSRNAAVTAQPPETVAREGIPEEDVLRELDRAALRLAITQLTPDQQECLWWRFFANRSVSETARHIGRNAAAVRALQHRAVRRLGELLPPSLVSPDDSGSAMTGLPPLPKKESRT</sequence>
<keyword evidence="3" id="KW-0731">Sigma factor</keyword>
<evidence type="ECO:0000313" key="8">
    <source>
        <dbReference type="EMBL" id="AIJ21288.1"/>
    </source>
</evidence>
<dbReference type="InterPro" id="IPR036388">
    <property type="entry name" value="WH-like_DNA-bd_sf"/>
</dbReference>
<feature type="domain" description="RNA polymerase sigma-70 region 2" evidence="6">
    <location>
        <begin position="29"/>
        <end position="96"/>
    </location>
</feature>
<dbReference type="KEGG" id="amq:AMETH_1196"/>
<keyword evidence="4" id="KW-0804">Transcription</keyword>
<evidence type="ECO:0000256" key="4">
    <source>
        <dbReference type="ARBA" id="ARBA00023163"/>
    </source>
</evidence>
<dbReference type="Pfam" id="PF04542">
    <property type="entry name" value="Sigma70_r2"/>
    <property type="match status" value="1"/>
</dbReference>
<evidence type="ECO:0000256" key="3">
    <source>
        <dbReference type="ARBA" id="ARBA00023082"/>
    </source>
</evidence>
<dbReference type="GO" id="GO:0003677">
    <property type="term" value="F:DNA binding"/>
    <property type="evidence" value="ECO:0007669"/>
    <property type="project" value="InterPro"/>
</dbReference>
<evidence type="ECO:0000313" key="9">
    <source>
        <dbReference type="Proteomes" id="UP000062973"/>
    </source>
</evidence>
<dbReference type="PANTHER" id="PTHR43133:SF57">
    <property type="entry name" value="RNA POLYMERASE SIGMA-70 FACTOR"/>
    <property type="match status" value="1"/>
</dbReference>
<dbReference type="EMBL" id="CP009110">
    <property type="protein sequence ID" value="AIJ21288.1"/>
    <property type="molecule type" value="Genomic_DNA"/>
</dbReference>
<accession>A0A076MK95</accession>
<dbReference type="Gene3D" id="1.10.10.10">
    <property type="entry name" value="Winged helix-like DNA-binding domain superfamily/Winged helix DNA-binding domain"/>
    <property type="match status" value="1"/>
</dbReference>
<proteinExistence type="inferred from homology"/>